<keyword evidence="3 4" id="KW-0862">Zinc</keyword>
<dbReference type="PANTHER" id="PTHR12635:SF7">
    <property type="entry name" value="RHO GTPASE ACTIVATING PROTEIN 6-RELATED"/>
    <property type="match status" value="1"/>
</dbReference>
<keyword evidence="1" id="KW-0343">GTPase activation</keyword>
<feature type="domain" description="LIM zinc-binding" evidence="6">
    <location>
        <begin position="114"/>
        <end position="174"/>
    </location>
</feature>
<evidence type="ECO:0000313" key="9">
    <source>
        <dbReference type="Proteomes" id="UP000308768"/>
    </source>
</evidence>
<protein>
    <recommendedName>
        <fullName evidence="10">Rho-type GTPase-activating protein 1</fullName>
    </recommendedName>
</protein>
<name>A0A4U0X630_9PEZI</name>
<dbReference type="FunFam" id="1.10.555.10:FF:000033">
    <property type="entry name" value="Rho GTPase activator (Lrg11)"/>
    <property type="match status" value="1"/>
</dbReference>
<comment type="caution">
    <text evidence="8">The sequence shown here is derived from an EMBL/GenBank/DDBJ whole genome shotgun (WGS) entry which is preliminary data.</text>
</comment>
<feature type="region of interest" description="Disordered" evidence="5">
    <location>
        <begin position="1031"/>
        <end position="1147"/>
    </location>
</feature>
<dbReference type="CDD" id="cd04397">
    <property type="entry name" value="RhoGAP_fLRG1"/>
    <property type="match status" value="1"/>
</dbReference>
<dbReference type="Pfam" id="PF00620">
    <property type="entry name" value="RhoGAP"/>
    <property type="match status" value="1"/>
</dbReference>
<evidence type="ECO:0000313" key="8">
    <source>
        <dbReference type="EMBL" id="TKA69935.1"/>
    </source>
</evidence>
<feature type="compositionally biased region" description="Polar residues" evidence="5">
    <location>
        <begin position="21"/>
        <end position="42"/>
    </location>
</feature>
<feature type="domain" description="LIM zinc-binding" evidence="6">
    <location>
        <begin position="423"/>
        <end position="486"/>
    </location>
</feature>
<dbReference type="AlphaFoldDB" id="A0A4U0X630"/>
<gene>
    <name evidence="8" type="ORF">B0A49_07130</name>
</gene>
<feature type="domain" description="Rho-GAP" evidence="7">
    <location>
        <begin position="789"/>
        <end position="994"/>
    </location>
</feature>
<feature type="region of interest" description="Disordered" evidence="5">
    <location>
        <begin position="523"/>
        <end position="576"/>
    </location>
</feature>
<dbReference type="InterPro" id="IPR008936">
    <property type="entry name" value="Rho_GTPase_activation_prot"/>
</dbReference>
<dbReference type="InterPro" id="IPR000198">
    <property type="entry name" value="RhoGAP_dom"/>
</dbReference>
<evidence type="ECO:0000256" key="2">
    <source>
        <dbReference type="ARBA" id="ARBA00022723"/>
    </source>
</evidence>
<keyword evidence="2 4" id="KW-0479">Metal-binding</keyword>
<dbReference type="Gene3D" id="2.10.110.10">
    <property type="entry name" value="Cysteine Rich Protein"/>
    <property type="match status" value="3"/>
</dbReference>
<dbReference type="InterPro" id="IPR037863">
    <property type="entry name" value="RHOGAP6/36"/>
</dbReference>
<dbReference type="GO" id="GO:0005096">
    <property type="term" value="F:GTPase activator activity"/>
    <property type="evidence" value="ECO:0007669"/>
    <property type="project" value="UniProtKB-KW"/>
</dbReference>
<organism evidence="8 9">
    <name type="scientific">Cryomyces minteri</name>
    <dbReference type="NCBI Taxonomy" id="331657"/>
    <lineage>
        <taxon>Eukaryota</taxon>
        <taxon>Fungi</taxon>
        <taxon>Dikarya</taxon>
        <taxon>Ascomycota</taxon>
        <taxon>Pezizomycotina</taxon>
        <taxon>Dothideomycetes</taxon>
        <taxon>Dothideomycetes incertae sedis</taxon>
        <taxon>Cryomyces</taxon>
    </lineage>
</organism>
<sequence length="1147" mass="127862">MGPPFEDQPLREGPGTLGDAGTNNMTHAQYDTRTLSGQTSPPYTRGPDEVNPQSPISSRPSGSYDTRNQDISLSPPTQDRDCNKIVASKFFPVPDQPPNQYPLCETDYFKRLDLLCYECGGALRGSYITALERKYHIEHFTCSVCPTVFGAQDSYYEHESNVYCHYHYSTKFAQRCNGCQTAILKQFVEIFRNGQNQHWHPECYMIHKYWNVRLHTSGQSIEDQVMGEADATDEERRLVRREEEKVEEKVLWIWRTLSAFEEKSATCISDMLLHVSNGAYVDGVMAARKFIVHVDLLFGAADNLDWLLTTRTPRSLTYSREAKLLCKKVVAFFQLLSESQETGVRRLGVTQELLSLVTGLAHYLKLLIRICLQGALKLEHETGSTEGLIQFLEEINKLEEKLDTESKKDSFADIKAYIATTSDTCAICEKPVEDKCIRRGERTFHVQCMACQRCNKDLSLAIKDARWSESSQQLLCDRDAGMVLSQEEGGFVQITRLMQYVHLLRVAHARLLALLRTSGALPHTSDDPNLARYDSDQGHRASPDGGDMRMLRTNTRSKSYAGSSSKIEQPDATYEQTVSDIKRLRSTRMDKHVSNTTRKARTSRVIGGPEGVRPGSAGNGAERRNQGFQIVQDRDANGEPVPQLTFGNQDSITLDDIPRVVAAHQARDQRPNASRFARGPMIPQEPKPRFINGHRRDLSSGNELDRAAGGEPGAYRTKKYFSELTPLEYFVVRHVAVIQLEPLLEGRFNQEELLDLIETKRSTFWGKFGKAFKNDGKKGAGKKKGVFGVSLEQLVERDGAESTDGVGPGALRVPALVQDAVSAMRTMDMSVEGVFRKNGNIRRIKELAEEIDLKGGDAVDLNKENPVQVAALLKKFLRELPDPVMTTKLFRLFVTSTKIEDEEKRKRVLHLTCCLLPKTHRDTMEILFTFLNWASSFSHVDEESGSKMDIHNLATVITPNILHSSGKPIFGAEEDPFFAIEAVHVLIEYNEAMCEVPEDLQIALNDSALFSSSADITAKEILKRFGDRSRVTQPTVVDPDSSTSRSREGHSSAPVVTHVDTDPGQASAWQNERSVRHVQGPNSQNTSYGPSSTHNTPPQMAYDLGAPNIPYANPPSGSPESHGSPGRSTHRSSAFAKQGALGVTGAG</sequence>
<evidence type="ECO:0000256" key="1">
    <source>
        <dbReference type="ARBA" id="ARBA00022468"/>
    </source>
</evidence>
<feature type="region of interest" description="Disordered" evidence="5">
    <location>
        <begin position="1"/>
        <end position="80"/>
    </location>
</feature>
<evidence type="ECO:0000259" key="7">
    <source>
        <dbReference type="PROSITE" id="PS50238"/>
    </source>
</evidence>
<dbReference type="FunFam" id="2.10.110.10:FF:000058">
    <property type="entry name" value="Rho GTPase activator Lrg11"/>
    <property type="match status" value="1"/>
</dbReference>
<dbReference type="GO" id="GO:0046872">
    <property type="term" value="F:metal ion binding"/>
    <property type="evidence" value="ECO:0007669"/>
    <property type="project" value="UniProtKB-KW"/>
</dbReference>
<reference evidence="8 9" key="1">
    <citation type="submission" date="2017-03" db="EMBL/GenBank/DDBJ databases">
        <title>Genomes of endolithic fungi from Antarctica.</title>
        <authorList>
            <person name="Coleine C."/>
            <person name="Masonjones S."/>
            <person name="Stajich J.E."/>
        </authorList>
    </citation>
    <scope>NUCLEOTIDE SEQUENCE [LARGE SCALE GENOMIC DNA]</scope>
    <source>
        <strain evidence="8 9">CCFEE 5187</strain>
    </source>
</reference>
<feature type="compositionally biased region" description="Polar residues" evidence="5">
    <location>
        <begin position="1080"/>
        <end position="1098"/>
    </location>
</feature>
<dbReference type="Gene3D" id="1.10.555.10">
    <property type="entry name" value="Rho GTPase activation protein"/>
    <property type="match status" value="1"/>
</dbReference>
<dbReference type="Pfam" id="PF00412">
    <property type="entry name" value="LIM"/>
    <property type="match status" value="2"/>
</dbReference>
<dbReference type="PROSITE" id="PS00478">
    <property type="entry name" value="LIM_DOMAIN_1"/>
    <property type="match status" value="2"/>
</dbReference>
<dbReference type="CDD" id="cd09392">
    <property type="entry name" value="LIM2_Lrg1p_like"/>
    <property type="match status" value="1"/>
</dbReference>
<evidence type="ECO:0000256" key="5">
    <source>
        <dbReference type="SAM" id="MobiDB-lite"/>
    </source>
</evidence>
<feature type="region of interest" description="Disordered" evidence="5">
    <location>
        <begin position="590"/>
        <end position="622"/>
    </location>
</feature>
<dbReference type="PROSITE" id="PS50023">
    <property type="entry name" value="LIM_DOMAIN_2"/>
    <property type="match status" value="2"/>
</dbReference>
<dbReference type="PANTHER" id="PTHR12635">
    <property type="entry name" value="RHO-GTPASE-ACTIVATING PROTEIN 6 FAMILY MEMBER"/>
    <property type="match status" value="1"/>
</dbReference>
<feature type="region of interest" description="Disordered" evidence="5">
    <location>
        <begin position="665"/>
        <end position="691"/>
    </location>
</feature>
<dbReference type="SUPFAM" id="SSF48350">
    <property type="entry name" value="GTPase activation domain, GAP"/>
    <property type="match status" value="1"/>
</dbReference>
<evidence type="ECO:0008006" key="10">
    <source>
        <dbReference type="Google" id="ProtNLM"/>
    </source>
</evidence>
<dbReference type="GO" id="GO:0007165">
    <property type="term" value="P:signal transduction"/>
    <property type="evidence" value="ECO:0007669"/>
    <property type="project" value="InterPro"/>
</dbReference>
<evidence type="ECO:0000259" key="6">
    <source>
        <dbReference type="PROSITE" id="PS50023"/>
    </source>
</evidence>
<feature type="compositionally biased region" description="Polar residues" evidence="5">
    <location>
        <begin position="51"/>
        <end position="77"/>
    </location>
</feature>
<accession>A0A4U0X630</accession>
<dbReference type="EMBL" id="NAJN01000686">
    <property type="protein sequence ID" value="TKA69935.1"/>
    <property type="molecule type" value="Genomic_DNA"/>
</dbReference>
<proteinExistence type="predicted"/>
<evidence type="ECO:0000256" key="3">
    <source>
        <dbReference type="ARBA" id="ARBA00022833"/>
    </source>
</evidence>
<dbReference type="SMART" id="SM00324">
    <property type="entry name" value="RhoGAP"/>
    <property type="match status" value="1"/>
</dbReference>
<keyword evidence="9" id="KW-1185">Reference proteome</keyword>
<dbReference type="Proteomes" id="UP000308768">
    <property type="component" value="Unassembled WGS sequence"/>
</dbReference>
<dbReference type="STRING" id="331657.A0A4U0X630"/>
<dbReference type="OrthoDB" id="20689at2759"/>
<dbReference type="InterPro" id="IPR001781">
    <property type="entry name" value="Znf_LIM"/>
</dbReference>
<feature type="compositionally biased region" description="Basic and acidic residues" evidence="5">
    <location>
        <begin position="533"/>
        <end position="550"/>
    </location>
</feature>
<evidence type="ECO:0000256" key="4">
    <source>
        <dbReference type="PROSITE-ProRule" id="PRU00125"/>
    </source>
</evidence>
<dbReference type="PROSITE" id="PS50238">
    <property type="entry name" value="RHOGAP"/>
    <property type="match status" value="1"/>
</dbReference>
<keyword evidence="4" id="KW-0440">LIM domain</keyword>
<dbReference type="SUPFAM" id="SSF57716">
    <property type="entry name" value="Glucocorticoid receptor-like (DNA-binding domain)"/>
    <property type="match status" value="2"/>
</dbReference>
<dbReference type="SMART" id="SM00132">
    <property type="entry name" value="LIM"/>
    <property type="match status" value="2"/>
</dbReference>
<feature type="compositionally biased region" description="Polar residues" evidence="5">
    <location>
        <begin position="552"/>
        <end position="567"/>
    </location>
</feature>